<reference evidence="2" key="2">
    <citation type="submission" date="2018-06" db="EMBL/GenBank/DDBJ databases">
        <title>Genome sequence of Rhodanobacteraceae bacterium strain Dysh456.</title>
        <authorList>
            <person name="Fukui M."/>
        </authorList>
    </citation>
    <scope>NUCLEOTIDE SEQUENCE [LARGE SCALE GENOMIC DNA]</scope>
    <source>
        <strain evidence="2">Dysh456</strain>
    </source>
</reference>
<dbReference type="KEGG" id="rbd:ALSL_1400"/>
<name>A0A2Z6E514_9GAMM</name>
<dbReference type="InterPro" id="IPR003737">
    <property type="entry name" value="GlcNAc_PI_deacetylase-related"/>
</dbReference>
<gene>
    <name evidence="1" type="ORF">ALSL_1400</name>
</gene>
<evidence type="ECO:0000313" key="2">
    <source>
        <dbReference type="Proteomes" id="UP000270530"/>
    </source>
</evidence>
<evidence type="ECO:0000313" key="1">
    <source>
        <dbReference type="EMBL" id="BBD80057.1"/>
    </source>
</evidence>
<proteinExistence type="predicted"/>
<dbReference type="GO" id="GO:0016811">
    <property type="term" value="F:hydrolase activity, acting on carbon-nitrogen (but not peptide) bonds, in linear amides"/>
    <property type="evidence" value="ECO:0007669"/>
    <property type="project" value="TreeGrafter"/>
</dbReference>
<keyword evidence="2" id="KW-1185">Reference proteome</keyword>
<dbReference type="Proteomes" id="UP000270530">
    <property type="component" value="Chromosome"/>
</dbReference>
<sequence>MIDPSTFRPEDHRRVLIVAPHPDDETLAAAGLIQRVQAAGGTVRVLLLTDGDANPWPQRWLERRLRIGPADRARWGRRRRDEWHAALDLLGVPVGERRALGWPDMGLTARLALAPALWRTPLVRELKDFRPDLVVLPALADRHPDHGAAHVLMRLALAAWTQEPPALLGYPVHVRDVPGARIEVPASAAFMAQKERALACHRTQLALSGGRLRRLIERTECYVPTTPVTAPGVLPWRPSPVLGPWLRLTIATPAGLRTVPWSTLPRLRAGSPPRVELDDPAPRFVKLHTNLPSPWIFDLWGWAEL</sequence>
<dbReference type="AlphaFoldDB" id="A0A2Z6E514"/>
<reference evidence="2" key="1">
    <citation type="submission" date="2018-04" db="EMBL/GenBank/DDBJ databases">
        <authorList>
            <person name="Watanabe M."/>
            <person name="Kojima H."/>
        </authorList>
    </citation>
    <scope>NUCLEOTIDE SEQUENCE [LARGE SCALE GENOMIC DNA]</scope>
    <source>
        <strain evidence="2">Dysh456</strain>
    </source>
</reference>
<protein>
    <submittedName>
        <fullName evidence="1">LmbE-like protein</fullName>
    </submittedName>
</protein>
<dbReference type="PANTHER" id="PTHR12993:SF29">
    <property type="entry name" value="BLR3841 PROTEIN"/>
    <property type="match status" value="1"/>
</dbReference>
<dbReference type="EMBL" id="AP018560">
    <property type="protein sequence ID" value="BBD80057.1"/>
    <property type="molecule type" value="Genomic_DNA"/>
</dbReference>
<dbReference type="Pfam" id="PF02585">
    <property type="entry name" value="PIG-L"/>
    <property type="match status" value="1"/>
</dbReference>
<dbReference type="RefSeq" id="WP_126537735.1">
    <property type="nucleotide sequence ID" value="NZ_AP018560.1"/>
</dbReference>
<accession>A0A2Z6E514</accession>
<dbReference type="OrthoDB" id="9790023at2"/>
<dbReference type="Gene3D" id="3.40.50.10320">
    <property type="entry name" value="LmbE-like"/>
    <property type="match status" value="1"/>
</dbReference>
<dbReference type="PANTHER" id="PTHR12993">
    <property type="entry name" value="N-ACETYLGLUCOSAMINYL-PHOSPHATIDYLINOSITOL DE-N-ACETYLASE-RELATED"/>
    <property type="match status" value="1"/>
</dbReference>
<dbReference type="InterPro" id="IPR024078">
    <property type="entry name" value="LmbE-like_dom_sf"/>
</dbReference>
<organism evidence="1 2">
    <name type="scientific">Aerosticca soli</name>
    <dbReference type="NCBI Taxonomy" id="2010829"/>
    <lineage>
        <taxon>Bacteria</taxon>
        <taxon>Pseudomonadati</taxon>
        <taxon>Pseudomonadota</taxon>
        <taxon>Gammaproteobacteria</taxon>
        <taxon>Lysobacterales</taxon>
        <taxon>Rhodanobacteraceae</taxon>
        <taxon>Aerosticca</taxon>
    </lineage>
</organism>
<dbReference type="SUPFAM" id="SSF102588">
    <property type="entry name" value="LmbE-like"/>
    <property type="match status" value="1"/>
</dbReference>